<dbReference type="PANTHER" id="PTHR45953:SF1">
    <property type="entry name" value="IDURONATE 2-SULFATASE"/>
    <property type="match status" value="1"/>
</dbReference>
<keyword evidence="1" id="KW-0479">Metal-binding</keyword>
<dbReference type="AlphaFoldDB" id="A0A6B0YUT7"/>
<dbReference type="SUPFAM" id="SSF53649">
    <property type="entry name" value="Alkaline phosphatase-like"/>
    <property type="match status" value="1"/>
</dbReference>
<protein>
    <submittedName>
        <fullName evidence="4">Sulfatase-like hydrolase/transferase</fullName>
    </submittedName>
</protein>
<gene>
    <name evidence="4" type="ORF">F4Y42_13615</name>
</gene>
<dbReference type="PANTHER" id="PTHR45953">
    <property type="entry name" value="IDURONATE 2-SULFATASE"/>
    <property type="match status" value="1"/>
</dbReference>
<dbReference type="GO" id="GO:0016740">
    <property type="term" value="F:transferase activity"/>
    <property type="evidence" value="ECO:0007669"/>
    <property type="project" value="UniProtKB-KW"/>
</dbReference>
<evidence type="ECO:0000256" key="2">
    <source>
        <dbReference type="ARBA" id="ARBA00022801"/>
    </source>
</evidence>
<proteinExistence type="predicted"/>
<name>A0A6B0YUT7_9CHLR</name>
<feature type="domain" description="Sulfatase N-terminal" evidence="3">
    <location>
        <begin position="4"/>
        <end position="341"/>
    </location>
</feature>
<evidence type="ECO:0000259" key="3">
    <source>
        <dbReference type="Pfam" id="PF00884"/>
    </source>
</evidence>
<sequence length="458" mass="51049">MKRPNILLIMSDEHDPAVTGCYGHSLVQTPNLDRLAAAGVLFENAYCNNPICVPSRMSFLTGKYASDVNVFDNGSPLASEVPTFAHYLEASGYDTTLCGRMHMVGPDRLHGFGRRLLDDKNEWVQFGQGPVRTPEARRASNSHVTECGPGPPRWLDYDRTVTDLSERFLQDRAANPSDRPWCLVASFMYPHFPLFAPQKYLDLYLKDRIELPDLGDETLDSQHPAIRQLRYFFHNDHPLPEELTRTALASYFALVTLTDEHIGRLLSVVDSSPLRENTVVIYLSDHGEMAGQHGIWQKQCFYESSVRVPLIVRGPHLDSGARATENVSLVDIMPTLLDLAGTSIPAGLRGRSLLPLLRGGAIPEQVVVAEYHAQGMLSAGYMAKKGNLKYNYYVDCPPQLFDLAADPDEFVNLAGHPRWAGAQSDLHSELLAKLDPEEVDGRAKRNQMLEGMARSYAD</sequence>
<dbReference type="GO" id="GO:0005737">
    <property type="term" value="C:cytoplasm"/>
    <property type="evidence" value="ECO:0007669"/>
    <property type="project" value="TreeGrafter"/>
</dbReference>
<dbReference type="Gene3D" id="3.40.720.10">
    <property type="entry name" value="Alkaline Phosphatase, subunit A"/>
    <property type="match status" value="1"/>
</dbReference>
<keyword evidence="4" id="KW-0808">Transferase</keyword>
<dbReference type="GO" id="GO:0046872">
    <property type="term" value="F:metal ion binding"/>
    <property type="evidence" value="ECO:0007669"/>
    <property type="project" value="UniProtKB-KW"/>
</dbReference>
<accession>A0A6B0YUT7</accession>
<dbReference type="EMBL" id="VXRG01000111">
    <property type="protein sequence ID" value="MXY94473.1"/>
    <property type="molecule type" value="Genomic_DNA"/>
</dbReference>
<comment type="caution">
    <text evidence="4">The sequence shown here is derived from an EMBL/GenBank/DDBJ whole genome shotgun (WGS) entry which is preliminary data.</text>
</comment>
<organism evidence="4">
    <name type="scientific">Caldilineaceae bacterium SB0664_bin_27</name>
    <dbReference type="NCBI Taxonomy" id="2605260"/>
    <lineage>
        <taxon>Bacteria</taxon>
        <taxon>Bacillati</taxon>
        <taxon>Chloroflexota</taxon>
        <taxon>Caldilineae</taxon>
        <taxon>Caldilineales</taxon>
        <taxon>Caldilineaceae</taxon>
    </lineage>
</organism>
<dbReference type="Pfam" id="PF00884">
    <property type="entry name" value="Sulfatase"/>
    <property type="match status" value="1"/>
</dbReference>
<keyword evidence="2 4" id="KW-0378">Hydrolase</keyword>
<dbReference type="InterPro" id="IPR017850">
    <property type="entry name" value="Alkaline_phosphatase_core_sf"/>
</dbReference>
<dbReference type="CDD" id="cd16037">
    <property type="entry name" value="sulfatase_like"/>
    <property type="match status" value="1"/>
</dbReference>
<evidence type="ECO:0000313" key="4">
    <source>
        <dbReference type="EMBL" id="MXY94473.1"/>
    </source>
</evidence>
<reference evidence="4" key="1">
    <citation type="submission" date="2019-09" db="EMBL/GenBank/DDBJ databases">
        <title>Characterisation of the sponge microbiome using genome-centric metagenomics.</title>
        <authorList>
            <person name="Engelberts J.P."/>
            <person name="Robbins S.J."/>
            <person name="De Goeij J.M."/>
            <person name="Aranda M."/>
            <person name="Bell S.C."/>
            <person name="Webster N.S."/>
        </authorList>
    </citation>
    <scope>NUCLEOTIDE SEQUENCE</scope>
    <source>
        <strain evidence="4">SB0664_bin_27</strain>
    </source>
</reference>
<evidence type="ECO:0000256" key="1">
    <source>
        <dbReference type="ARBA" id="ARBA00022723"/>
    </source>
</evidence>
<dbReference type="InterPro" id="IPR000917">
    <property type="entry name" value="Sulfatase_N"/>
</dbReference>
<dbReference type="GO" id="GO:0008484">
    <property type="term" value="F:sulfuric ester hydrolase activity"/>
    <property type="evidence" value="ECO:0007669"/>
    <property type="project" value="TreeGrafter"/>
</dbReference>